<feature type="compositionally biased region" description="Polar residues" evidence="1">
    <location>
        <begin position="282"/>
        <end position="320"/>
    </location>
</feature>
<organism evidence="2 3">
    <name type="scientific">Petrolisthes manimaculis</name>
    <dbReference type="NCBI Taxonomy" id="1843537"/>
    <lineage>
        <taxon>Eukaryota</taxon>
        <taxon>Metazoa</taxon>
        <taxon>Ecdysozoa</taxon>
        <taxon>Arthropoda</taxon>
        <taxon>Crustacea</taxon>
        <taxon>Multicrustacea</taxon>
        <taxon>Malacostraca</taxon>
        <taxon>Eumalacostraca</taxon>
        <taxon>Eucarida</taxon>
        <taxon>Decapoda</taxon>
        <taxon>Pleocyemata</taxon>
        <taxon>Anomura</taxon>
        <taxon>Galatheoidea</taxon>
        <taxon>Porcellanidae</taxon>
        <taxon>Petrolisthes</taxon>
    </lineage>
</organism>
<evidence type="ECO:0000313" key="2">
    <source>
        <dbReference type="EMBL" id="KAK4296684.1"/>
    </source>
</evidence>
<keyword evidence="3" id="KW-1185">Reference proteome</keyword>
<evidence type="ECO:0000256" key="1">
    <source>
        <dbReference type="SAM" id="MobiDB-lite"/>
    </source>
</evidence>
<feature type="compositionally biased region" description="Polar residues" evidence="1">
    <location>
        <begin position="223"/>
        <end position="232"/>
    </location>
</feature>
<dbReference type="AlphaFoldDB" id="A0AAE1NWB8"/>
<protein>
    <submittedName>
        <fullName evidence="2">Uncharacterized protein</fullName>
    </submittedName>
</protein>
<proteinExistence type="predicted"/>
<dbReference type="EMBL" id="JAWZYT010003793">
    <property type="protein sequence ID" value="KAK4296684.1"/>
    <property type="molecule type" value="Genomic_DNA"/>
</dbReference>
<feature type="region of interest" description="Disordered" evidence="1">
    <location>
        <begin position="1"/>
        <end position="25"/>
    </location>
</feature>
<comment type="caution">
    <text evidence="2">The sequence shown here is derived from an EMBL/GenBank/DDBJ whole genome shotgun (WGS) entry which is preliminary data.</text>
</comment>
<feature type="compositionally biased region" description="Basic and acidic residues" evidence="1">
    <location>
        <begin position="188"/>
        <end position="203"/>
    </location>
</feature>
<name>A0AAE1NWB8_9EUCA</name>
<gene>
    <name evidence="2" type="ORF">Pmani_030841</name>
</gene>
<evidence type="ECO:0000313" key="3">
    <source>
        <dbReference type="Proteomes" id="UP001292094"/>
    </source>
</evidence>
<sequence length="392" mass="43031">MQQALERGQERVTGESTQLNIKTGACGGQSKSNLNTISKKTKPINSFGSYMKIEGVNLRDTEKSLSDLTLHQTSLHKTDANIGCTYTQETDVSVPCSPSTPLSKRSQKTQKYSYNVQKVKNSLNRDRSSSLPLISGVGTPGSTRNKTATHKISAGVEGKRAPLSPTLANNTSRTRKVTMSPKKSPKKSSPEKSRLPVKHHPDLLMHTAEPTQNSKEEKPLTKAFNSESTLSPTEKAKKLSHWSEVHLTKSPPETQGIGIEVKNKQQASRIPVPKNWNAWNGPPQTKNEASKATTNVSESKGTLQSQEPPKSCSSSNFTQDSVEETNGENQTSKIDNFQYRKYMSVDQLDSGSQQGEDPLVEVSFNNNTSEEGPSEKLLCEMIHTDSGELWTS</sequence>
<dbReference type="Proteomes" id="UP001292094">
    <property type="component" value="Unassembled WGS sequence"/>
</dbReference>
<reference evidence="2" key="1">
    <citation type="submission" date="2023-11" db="EMBL/GenBank/DDBJ databases">
        <title>Genome assemblies of two species of porcelain crab, Petrolisthes cinctipes and Petrolisthes manimaculis (Anomura: Porcellanidae).</title>
        <authorList>
            <person name="Angst P."/>
        </authorList>
    </citation>
    <scope>NUCLEOTIDE SEQUENCE</scope>
    <source>
        <strain evidence="2">PB745_02</strain>
        <tissue evidence="2">Gill</tissue>
    </source>
</reference>
<feature type="region of interest" description="Disordered" evidence="1">
    <location>
        <begin position="122"/>
        <end position="375"/>
    </location>
</feature>
<feature type="compositionally biased region" description="Basic and acidic residues" evidence="1">
    <location>
        <begin position="234"/>
        <end position="247"/>
    </location>
</feature>
<accession>A0AAE1NWB8</accession>